<dbReference type="Proteomes" id="UP000325116">
    <property type="component" value="Unassembled WGS sequence"/>
</dbReference>
<dbReference type="RefSeq" id="WP_147560104.1">
    <property type="nucleotide sequence ID" value="NZ_SAXT01000005.1"/>
</dbReference>
<gene>
    <name evidence="4" type="ORF">EPJ74_04320</name>
    <name evidence="2" type="ORF">EPJ78_10680</name>
    <name evidence="1" type="ORF">EPJ80_06650</name>
    <name evidence="3" type="ORF">EPJ84_07990</name>
</gene>
<name>A0A5C8CG58_9SPIR</name>
<evidence type="ECO:0000313" key="1">
    <source>
        <dbReference type="EMBL" id="TXJ11401.1"/>
    </source>
</evidence>
<dbReference type="EMBL" id="SAXT01000005">
    <property type="protein sequence ID" value="TXJ11401.1"/>
    <property type="molecule type" value="Genomic_DNA"/>
</dbReference>
<organism evidence="1 8">
    <name type="scientific">Brachyspira aalborgi</name>
    <dbReference type="NCBI Taxonomy" id="29522"/>
    <lineage>
        <taxon>Bacteria</taxon>
        <taxon>Pseudomonadati</taxon>
        <taxon>Spirochaetota</taxon>
        <taxon>Spirochaetia</taxon>
        <taxon>Brachyspirales</taxon>
        <taxon>Brachyspiraceae</taxon>
        <taxon>Brachyspira</taxon>
    </lineage>
</organism>
<evidence type="ECO:0000313" key="7">
    <source>
        <dbReference type="Proteomes" id="UP000322814"/>
    </source>
</evidence>
<comment type="caution">
    <text evidence="1">The sequence shown here is derived from an EMBL/GenBank/DDBJ whole genome shotgun (WGS) entry which is preliminary data.</text>
</comment>
<evidence type="ECO:0000313" key="6">
    <source>
        <dbReference type="Proteomes" id="UP000322307"/>
    </source>
</evidence>
<evidence type="ECO:0000313" key="2">
    <source>
        <dbReference type="EMBL" id="TXJ35375.1"/>
    </source>
</evidence>
<sequence length="75" mass="9219">MKNILKFIYSREDKGIYRIRTIFGIRITTKPLILRLISLENKVDRLEYEYIEKMFIKIESYRIYSKLKKQVSIKE</sequence>
<evidence type="ECO:0000313" key="3">
    <source>
        <dbReference type="EMBL" id="TXJ48928.1"/>
    </source>
</evidence>
<protein>
    <submittedName>
        <fullName evidence="1">Uncharacterized protein</fullName>
    </submittedName>
</protein>
<dbReference type="Proteomes" id="UP000322188">
    <property type="component" value="Unassembled WGS sequence"/>
</dbReference>
<evidence type="ECO:0000313" key="4">
    <source>
        <dbReference type="EMBL" id="TXJ61457.1"/>
    </source>
</evidence>
<reference evidence="5 6" key="1">
    <citation type="journal article" date="1992" name="Lakartidningen">
        <title>[Penicillin V and not amoxicillin is the first choice preparation in acute otitis].</title>
        <authorList>
            <person name="Kamme C."/>
            <person name="Lundgren K."/>
            <person name="Prellner K."/>
        </authorList>
    </citation>
    <scope>NUCLEOTIDE SEQUENCE [LARGE SCALE GENOMIC DNA]</scope>
    <source>
        <strain evidence="4 5">PC2022III</strain>
        <strain evidence="3 6">PC3939II</strain>
        <strain evidence="2 7">PC4580III</strain>
        <strain evidence="1 8">W1</strain>
    </source>
</reference>
<reference evidence="1" key="2">
    <citation type="submission" date="2019-01" db="EMBL/GenBank/DDBJ databases">
        <authorList>
            <person name="Thorell K."/>
        </authorList>
    </citation>
    <scope>NUCLEOTIDE SEQUENCE</scope>
    <source>
        <strain evidence="4">PC2022III</strain>
        <strain evidence="3">PC3939II</strain>
        <strain evidence="2">PC4580III</strain>
        <strain evidence="1">W1</strain>
    </source>
</reference>
<evidence type="ECO:0000313" key="8">
    <source>
        <dbReference type="Proteomes" id="UP000325116"/>
    </source>
</evidence>
<proteinExistence type="predicted"/>
<dbReference type="Proteomes" id="UP000322814">
    <property type="component" value="Unassembled WGS sequence"/>
</dbReference>
<dbReference type="EMBL" id="SAYB01000007">
    <property type="protein sequence ID" value="TXJ35375.1"/>
    <property type="molecule type" value="Genomic_DNA"/>
</dbReference>
<dbReference type="EMBL" id="SAYK01000003">
    <property type="protein sequence ID" value="TXJ61457.1"/>
    <property type="molecule type" value="Genomic_DNA"/>
</dbReference>
<dbReference type="AlphaFoldDB" id="A0A5C8CG58"/>
<accession>A0A5C8CG58</accession>
<dbReference type="GeneID" id="61066528"/>
<evidence type="ECO:0000313" key="5">
    <source>
        <dbReference type="Proteomes" id="UP000322188"/>
    </source>
</evidence>
<dbReference type="Proteomes" id="UP000322307">
    <property type="component" value="Unassembled WGS sequence"/>
</dbReference>
<dbReference type="EMBL" id="SAYE01000015">
    <property type="protein sequence ID" value="TXJ48928.1"/>
    <property type="molecule type" value="Genomic_DNA"/>
</dbReference>